<name>A6DLQ8_9BACT</name>
<dbReference type="EC" id="4.1.1.65" evidence="12"/>
<comment type="pathway">
    <text evidence="1">Lipid metabolism.</text>
</comment>
<evidence type="ECO:0000256" key="3">
    <source>
        <dbReference type="ARBA" id="ARBA00022516"/>
    </source>
</evidence>
<dbReference type="PANTHER" id="PTHR10067">
    <property type="entry name" value="PHOSPHATIDYLSERINE DECARBOXYLASE"/>
    <property type="match status" value="1"/>
</dbReference>
<comment type="PTM">
    <text evidence="12">Is synthesized initially as an inactive proenzyme. Formation of the active enzyme involves a self-maturation process in which the active site pyruvoyl group is generated from an internal serine residue via an autocatalytic post-translational modification. Two non-identical subunits are generated from the proenzyme in this reaction, and the pyruvate is formed at the N-terminus of the alpha chain, which is derived from the carboxyl end of the proenzyme. The autoendoproteolytic cleavage occurs by a canonical serine protease mechanism, in which the side chain hydroxyl group of the serine supplies its oxygen atom to form the C-terminus of the beta chain, while the remainder of the serine residue undergoes an oxidative deamination to produce ammonia and the pyruvoyl prosthetic group on the alpha chain. During this reaction, the Ser that is part of the protease active site of the proenzyme becomes the pyruvoyl prosthetic group, which constitutes an essential element of the active site of the mature decarboxylase.</text>
</comment>
<evidence type="ECO:0000256" key="7">
    <source>
        <dbReference type="ARBA" id="ARBA00023145"/>
    </source>
</evidence>
<keyword evidence="8 12" id="KW-0594">Phospholipid biosynthesis</keyword>
<evidence type="ECO:0000256" key="6">
    <source>
        <dbReference type="ARBA" id="ARBA00023136"/>
    </source>
</evidence>
<evidence type="ECO:0000313" key="14">
    <source>
        <dbReference type="Proteomes" id="UP000004947"/>
    </source>
</evidence>
<feature type="chain" id="PRO_5023515290" description="Phosphatidylserine decarboxylase beta chain" evidence="12">
    <location>
        <begin position="1"/>
        <end position="243"/>
    </location>
</feature>
<dbReference type="PANTHER" id="PTHR10067:SF6">
    <property type="entry name" value="PHOSPHATIDYLSERINE DECARBOXYLASE PROENZYME, MITOCHONDRIAL"/>
    <property type="match status" value="1"/>
</dbReference>
<keyword evidence="7 12" id="KW-0865">Zymogen</keyword>
<proteinExistence type="inferred from homology"/>
<accession>A6DLQ8</accession>
<keyword evidence="4 12" id="KW-0210">Decarboxylase</keyword>
<feature type="site" description="Cleavage (non-hydrolytic); by autocatalysis" evidence="12">
    <location>
        <begin position="243"/>
        <end position="244"/>
    </location>
</feature>
<comment type="subcellular location">
    <subcellularLocation>
        <location evidence="12">Cell membrane</location>
        <topology evidence="12">Peripheral membrane protein</topology>
    </subcellularLocation>
</comment>
<reference evidence="13 14" key="1">
    <citation type="journal article" date="2010" name="J. Bacteriol.">
        <title>Genome sequence of Lentisphaera araneosa HTCC2155T, the type species of the order Lentisphaerales in the phylum Lentisphaerae.</title>
        <authorList>
            <person name="Thrash J.C."/>
            <person name="Cho J.C."/>
            <person name="Vergin K.L."/>
            <person name="Morris R.M."/>
            <person name="Giovannoni S.J."/>
        </authorList>
    </citation>
    <scope>NUCLEOTIDE SEQUENCE [LARGE SCALE GENOMIC DNA]</scope>
    <source>
        <strain evidence="13 14">HTCC2155</strain>
    </source>
</reference>
<dbReference type="InterPro" id="IPR033177">
    <property type="entry name" value="PSD-B"/>
</dbReference>
<feature type="active site" description="Charge relay system; for autoendoproteolytic cleavage activity" evidence="12">
    <location>
        <position position="87"/>
    </location>
</feature>
<evidence type="ECO:0000256" key="1">
    <source>
        <dbReference type="ARBA" id="ARBA00005189"/>
    </source>
</evidence>
<evidence type="ECO:0000256" key="8">
    <source>
        <dbReference type="ARBA" id="ARBA00023209"/>
    </source>
</evidence>
<dbReference type="Proteomes" id="UP000004947">
    <property type="component" value="Unassembled WGS sequence"/>
</dbReference>
<comment type="catalytic activity">
    <reaction evidence="12">
        <text>a 1,2-diacyl-sn-glycero-3-phospho-L-serine + H(+) = a 1,2-diacyl-sn-glycero-3-phosphoethanolamine + CO2</text>
        <dbReference type="Rhea" id="RHEA:20828"/>
        <dbReference type="ChEBI" id="CHEBI:15378"/>
        <dbReference type="ChEBI" id="CHEBI:16526"/>
        <dbReference type="ChEBI" id="CHEBI:57262"/>
        <dbReference type="ChEBI" id="CHEBI:64612"/>
        <dbReference type="EC" id="4.1.1.65"/>
    </reaction>
</comment>
<feature type="active site" description="Schiff-base intermediate with substrate; via pyruvic acid; for decarboxylase activity" evidence="12">
    <location>
        <position position="244"/>
    </location>
</feature>
<keyword evidence="10 12" id="KW-1208">Phospholipid metabolism</keyword>
<dbReference type="eggNOG" id="COG0688">
    <property type="taxonomic scope" value="Bacteria"/>
</dbReference>
<sequence>MDRTLLTLLNLLPKNLLSRFVGFFANLAISKAFIPWFAKRYKIDLNEAEKDIADYPTLNQFFTRHLKAGVRPVHKLDDPSNVVSPVDGKIAQMGDIVNGSMIQAKGLDYQLNHLIGSTLEAEAYQDGYYMTIYLAPTDYHRMHHYATGIIQKMRVIPGRLFPVNVFAVNNVRNLFPINERIITYIENKFGQKSAIVKVGATIVGKIKLAYHKAESNKGLAMAKTFETPIEVQKGDELGYFAMGSTVVMLFEKDSFKVNETLKPGDAVRMGEDLGSFINPNIKSNKPAN</sequence>
<feature type="modified residue" description="Pyruvic acid (Ser); by autocatalysis" evidence="12">
    <location>
        <position position="244"/>
    </location>
</feature>
<evidence type="ECO:0000256" key="10">
    <source>
        <dbReference type="ARBA" id="ARBA00023264"/>
    </source>
</evidence>
<dbReference type="GO" id="GO:0005886">
    <property type="term" value="C:plasma membrane"/>
    <property type="evidence" value="ECO:0007669"/>
    <property type="project" value="UniProtKB-SubCell"/>
</dbReference>
<dbReference type="RefSeq" id="WP_007278817.1">
    <property type="nucleotide sequence ID" value="NZ_ABCK01000009.1"/>
</dbReference>
<evidence type="ECO:0000256" key="12">
    <source>
        <dbReference type="HAMAP-Rule" id="MF_00662"/>
    </source>
</evidence>
<comment type="similarity">
    <text evidence="12">Belongs to the phosphatidylserine decarboxylase family. PSD-B subfamily. Prokaryotic type I sub-subfamily.</text>
</comment>
<dbReference type="NCBIfam" id="TIGR00163">
    <property type="entry name" value="PS_decarb"/>
    <property type="match status" value="1"/>
</dbReference>
<comment type="caution">
    <text evidence="13">The sequence shown here is derived from an EMBL/GenBank/DDBJ whole genome shotgun (WGS) entry which is preliminary data.</text>
</comment>
<comment type="pathway">
    <text evidence="12">Phospholipid metabolism; phosphatidylethanolamine biosynthesis; phosphatidylethanolamine from CDP-diacylglycerol: step 2/2.</text>
</comment>
<feature type="active site" description="Charge relay system; for autoendoproteolytic cleavage activity" evidence="12">
    <location>
        <position position="143"/>
    </location>
</feature>
<feature type="active site" description="Charge relay system; for autoendoproteolytic cleavage activity" evidence="12">
    <location>
        <position position="244"/>
    </location>
</feature>
<dbReference type="InterPro" id="IPR003817">
    <property type="entry name" value="PS_Dcarbxylase"/>
</dbReference>
<keyword evidence="11 12" id="KW-0670">Pyruvate</keyword>
<comment type="cofactor">
    <cofactor evidence="12">
        <name>pyruvate</name>
        <dbReference type="ChEBI" id="CHEBI:15361"/>
    </cofactor>
    <text evidence="12">Binds 1 pyruvoyl group covalently per subunit.</text>
</comment>
<evidence type="ECO:0000256" key="4">
    <source>
        <dbReference type="ARBA" id="ARBA00022793"/>
    </source>
</evidence>
<gene>
    <name evidence="12" type="primary">psd</name>
    <name evidence="13" type="ORF">LNTAR_05356</name>
</gene>
<dbReference type="EMBL" id="ABCK01000009">
    <property type="protein sequence ID" value="EDM27513.1"/>
    <property type="molecule type" value="Genomic_DNA"/>
</dbReference>
<dbReference type="InterPro" id="IPR033178">
    <property type="entry name" value="PSD_type1_pro"/>
</dbReference>
<evidence type="ECO:0000256" key="9">
    <source>
        <dbReference type="ARBA" id="ARBA00023239"/>
    </source>
</evidence>
<dbReference type="GO" id="GO:0006646">
    <property type="term" value="P:phosphatidylethanolamine biosynthetic process"/>
    <property type="evidence" value="ECO:0007669"/>
    <property type="project" value="UniProtKB-UniRule"/>
</dbReference>
<dbReference type="GO" id="GO:0004609">
    <property type="term" value="F:phosphatidylserine decarboxylase activity"/>
    <property type="evidence" value="ECO:0007669"/>
    <property type="project" value="UniProtKB-UniRule"/>
</dbReference>
<comment type="function">
    <text evidence="12">Catalyzes the formation of phosphatidylethanolamine (PtdEtn) from phosphatidylserine (PtdSer).</text>
</comment>
<keyword evidence="6 12" id="KW-0472">Membrane</keyword>
<evidence type="ECO:0000313" key="13">
    <source>
        <dbReference type="EMBL" id="EDM27513.1"/>
    </source>
</evidence>
<evidence type="ECO:0000256" key="2">
    <source>
        <dbReference type="ARBA" id="ARBA00022475"/>
    </source>
</evidence>
<dbReference type="AlphaFoldDB" id="A6DLQ8"/>
<dbReference type="STRING" id="313628.LNTAR_05356"/>
<organism evidence="13 14">
    <name type="scientific">Lentisphaera araneosa HTCC2155</name>
    <dbReference type="NCBI Taxonomy" id="313628"/>
    <lineage>
        <taxon>Bacteria</taxon>
        <taxon>Pseudomonadati</taxon>
        <taxon>Lentisphaerota</taxon>
        <taxon>Lentisphaeria</taxon>
        <taxon>Lentisphaerales</taxon>
        <taxon>Lentisphaeraceae</taxon>
        <taxon>Lentisphaera</taxon>
    </lineage>
</organism>
<keyword evidence="5 12" id="KW-0443">Lipid metabolism</keyword>
<dbReference type="UniPathway" id="UPA00558">
    <property type="reaction ID" value="UER00616"/>
</dbReference>
<keyword evidence="14" id="KW-1185">Reference proteome</keyword>
<feature type="chain" id="PRO_5023515291" description="Phosphatidylserine decarboxylase alpha chain" evidence="12">
    <location>
        <begin position="244"/>
        <end position="288"/>
    </location>
</feature>
<keyword evidence="9 12" id="KW-0456">Lyase</keyword>
<protein>
    <recommendedName>
        <fullName evidence="12">Phosphatidylserine decarboxylase proenzyme</fullName>
        <ecNumber evidence="12">4.1.1.65</ecNumber>
    </recommendedName>
    <component>
        <recommendedName>
            <fullName evidence="12">Phosphatidylserine decarboxylase alpha chain</fullName>
        </recommendedName>
    </component>
    <component>
        <recommendedName>
            <fullName evidence="12">Phosphatidylserine decarboxylase beta chain</fullName>
        </recommendedName>
    </component>
</protein>
<dbReference type="Pfam" id="PF02666">
    <property type="entry name" value="PS_Dcarbxylase"/>
    <property type="match status" value="1"/>
</dbReference>
<dbReference type="OrthoDB" id="9802030at2"/>
<comment type="subunit">
    <text evidence="12">Heterodimer of a large membrane-associated beta subunit and a small pyruvoyl-containing alpha subunit.</text>
</comment>
<evidence type="ECO:0000256" key="11">
    <source>
        <dbReference type="ARBA" id="ARBA00023317"/>
    </source>
</evidence>
<keyword evidence="2 12" id="KW-1003">Cell membrane</keyword>
<evidence type="ECO:0000256" key="5">
    <source>
        <dbReference type="ARBA" id="ARBA00023098"/>
    </source>
</evidence>
<keyword evidence="3 12" id="KW-0444">Lipid biosynthesis</keyword>
<dbReference type="HAMAP" id="MF_00662">
    <property type="entry name" value="PS_decarb_PSD_B_type1"/>
    <property type="match status" value="1"/>
</dbReference>